<evidence type="ECO:0000313" key="3">
    <source>
        <dbReference type="Proteomes" id="UP001200557"/>
    </source>
</evidence>
<gene>
    <name evidence="2" type="ORF">L0664_18440</name>
</gene>
<protein>
    <submittedName>
        <fullName evidence="2">VCBS domain-containing protein</fullName>
    </submittedName>
</protein>
<reference evidence="2 3" key="1">
    <citation type="submission" date="2022-01" db="EMBL/GenBank/DDBJ databases">
        <title>Octadecabacter sp. nov., isolated from a marine alga.</title>
        <authorList>
            <person name="Jin M.S."/>
            <person name="Kim H.M."/>
            <person name="Han D.M."/>
            <person name="Jung J.J."/>
            <person name="Jeon C.O."/>
        </authorList>
    </citation>
    <scope>NUCLEOTIDE SEQUENCE [LARGE SCALE GENOMIC DNA]</scope>
    <source>
        <strain evidence="2 3">G9-8</strain>
    </source>
</reference>
<keyword evidence="3" id="KW-1185">Reference proteome</keyword>
<name>A0ABS9D430_9RHOB</name>
<feature type="non-terminal residue" evidence="2">
    <location>
        <position position="1"/>
    </location>
</feature>
<dbReference type="InterPro" id="IPR010221">
    <property type="entry name" value="VCBS_dom"/>
</dbReference>
<feature type="non-terminal residue" evidence="2">
    <location>
        <position position="249"/>
    </location>
</feature>
<comment type="caution">
    <text evidence="2">The sequence shown here is derived from an EMBL/GenBank/DDBJ whole genome shotgun (WGS) entry which is preliminary data.</text>
</comment>
<evidence type="ECO:0000259" key="1">
    <source>
        <dbReference type="Pfam" id="PF17803"/>
    </source>
</evidence>
<dbReference type="Gene3D" id="2.60.40.10">
    <property type="entry name" value="Immunoglobulins"/>
    <property type="match status" value="2"/>
</dbReference>
<dbReference type="NCBIfam" id="TIGR01965">
    <property type="entry name" value="VCBS_repeat"/>
    <property type="match status" value="2"/>
</dbReference>
<dbReference type="InterPro" id="IPR040853">
    <property type="entry name" value="RapA2_cadherin-like"/>
</dbReference>
<dbReference type="RefSeq" id="WP_235227376.1">
    <property type="nucleotide sequence ID" value="NZ_JAKGAQ010000018.1"/>
</dbReference>
<feature type="domain" description="RapA2 cadherin-like" evidence="1">
    <location>
        <begin position="124"/>
        <end position="193"/>
    </location>
</feature>
<dbReference type="EMBL" id="JAKGAQ010000018">
    <property type="protein sequence ID" value="MCF2873048.1"/>
    <property type="molecule type" value="Genomic_DNA"/>
</dbReference>
<accession>A0ABS9D430</accession>
<evidence type="ECO:0000313" key="2">
    <source>
        <dbReference type="EMBL" id="MCF2873048.1"/>
    </source>
</evidence>
<organism evidence="2 3">
    <name type="scientific">Octadecabacter dasysiphoniae</name>
    <dbReference type="NCBI Taxonomy" id="2909341"/>
    <lineage>
        <taxon>Bacteria</taxon>
        <taxon>Pseudomonadati</taxon>
        <taxon>Pseudomonadota</taxon>
        <taxon>Alphaproteobacteria</taxon>
        <taxon>Rhodobacterales</taxon>
        <taxon>Roseobacteraceae</taxon>
        <taxon>Octadecabacter</taxon>
    </lineage>
</organism>
<proteinExistence type="predicted"/>
<dbReference type="Pfam" id="PF17803">
    <property type="entry name" value="Cadherin_4"/>
    <property type="match status" value="2"/>
</dbReference>
<dbReference type="InterPro" id="IPR013783">
    <property type="entry name" value="Ig-like_fold"/>
</dbReference>
<dbReference type="Proteomes" id="UP001200557">
    <property type="component" value="Unassembled WGS sequence"/>
</dbReference>
<feature type="domain" description="RapA2 cadherin-like" evidence="1">
    <location>
        <begin position="27"/>
        <end position="91"/>
    </location>
</feature>
<sequence>VELAVGAGGLGLLAAVGGSGGSESAQAENVPAVIAGDTTGDVIEDEATTLTATGALSVTDPDSGEANFDVQNGTVGTYGSFDIDADGAWTYTADNTLTAIQSLGAGETLTDSFTVETADGTEETVTVTITGVDDVAVITGDTTGDVTEDEATTLTATGVLSVTDAGEASFVAQSGTVGTYGSFDIDADGVWTYTADNSLTAVQSLADGQTVSDSFTVTTVDGTTETVTVTITGVDDAAVITGDTTGDVT</sequence>